<dbReference type="AlphaFoldDB" id="A0A174S733"/>
<proteinExistence type="predicted"/>
<sequence>MEKYETCKHVLSVGRTAVYVGTGCPRANMIRGTLVSAKTRCRKCLRWEGREDAENAGKGRKADPGTAESGDDAEGGAGKVRSRARRHSQNRGRERSSTG</sequence>
<evidence type="ECO:0000313" key="2">
    <source>
        <dbReference type="EMBL" id="CUP92326.1"/>
    </source>
</evidence>
<evidence type="ECO:0000313" key="3">
    <source>
        <dbReference type="Proteomes" id="UP000095709"/>
    </source>
</evidence>
<feature type="compositionally biased region" description="Basic residues" evidence="1">
    <location>
        <begin position="80"/>
        <end position="90"/>
    </location>
</feature>
<reference evidence="2 3" key="1">
    <citation type="submission" date="2015-09" db="EMBL/GenBank/DDBJ databases">
        <authorList>
            <consortium name="Pathogen Informatics"/>
        </authorList>
    </citation>
    <scope>NUCLEOTIDE SEQUENCE [LARGE SCALE GENOMIC DNA]</scope>
    <source>
        <strain evidence="2 3">2789STDY5834885</strain>
    </source>
</reference>
<accession>A0A174S733</accession>
<protein>
    <submittedName>
        <fullName evidence="2">Uncharacterized protein</fullName>
    </submittedName>
</protein>
<gene>
    <name evidence="2" type="ORF">ERS852498_03162</name>
</gene>
<organism evidence="2 3">
    <name type="scientific">Fusicatenibacter saccharivorans</name>
    <dbReference type="NCBI Taxonomy" id="1150298"/>
    <lineage>
        <taxon>Bacteria</taxon>
        <taxon>Bacillati</taxon>
        <taxon>Bacillota</taxon>
        <taxon>Clostridia</taxon>
        <taxon>Lachnospirales</taxon>
        <taxon>Lachnospiraceae</taxon>
        <taxon>Fusicatenibacter</taxon>
    </lineage>
</organism>
<feature type="compositionally biased region" description="Basic and acidic residues" evidence="1">
    <location>
        <begin position="51"/>
        <end position="63"/>
    </location>
</feature>
<feature type="region of interest" description="Disordered" evidence="1">
    <location>
        <begin position="51"/>
        <end position="99"/>
    </location>
</feature>
<dbReference type="EMBL" id="CZAL01000022">
    <property type="protein sequence ID" value="CUP92326.1"/>
    <property type="molecule type" value="Genomic_DNA"/>
</dbReference>
<name>A0A174S733_9FIRM</name>
<evidence type="ECO:0000256" key="1">
    <source>
        <dbReference type="SAM" id="MobiDB-lite"/>
    </source>
</evidence>
<dbReference type="Proteomes" id="UP000095709">
    <property type="component" value="Unassembled WGS sequence"/>
</dbReference>